<evidence type="ECO:0000256" key="2">
    <source>
        <dbReference type="ARBA" id="ARBA00012438"/>
    </source>
</evidence>
<dbReference type="InterPro" id="IPR000673">
    <property type="entry name" value="Sig_transdc_resp-reg_Me-estase"/>
</dbReference>
<keyword evidence="8" id="KW-0418">Kinase</keyword>
<accession>A0A6G7VRP5</accession>
<dbReference type="InterPro" id="IPR000700">
    <property type="entry name" value="PAS-assoc_C"/>
</dbReference>
<evidence type="ECO:0000256" key="7">
    <source>
        <dbReference type="ARBA" id="ARBA00022741"/>
    </source>
</evidence>
<dbReference type="InterPro" id="IPR029063">
    <property type="entry name" value="SAM-dependent_MTases_sf"/>
</dbReference>
<feature type="domain" description="PAS" evidence="12">
    <location>
        <begin position="841"/>
        <end position="910"/>
    </location>
</feature>
<dbReference type="KEGG" id="mon:G8E03_17060"/>
<dbReference type="Gene3D" id="3.40.50.180">
    <property type="entry name" value="Methylesterase CheB, C-terminal domain"/>
    <property type="match status" value="1"/>
</dbReference>
<dbReference type="GO" id="GO:0005737">
    <property type="term" value="C:cytoplasm"/>
    <property type="evidence" value="ECO:0007669"/>
    <property type="project" value="InterPro"/>
</dbReference>
<dbReference type="Pfam" id="PF08448">
    <property type="entry name" value="PAS_4"/>
    <property type="match status" value="1"/>
</dbReference>
<dbReference type="PANTHER" id="PTHR24422:SF27">
    <property type="entry name" value="PROTEIN-GLUTAMATE O-METHYLTRANSFERASE"/>
    <property type="match status" value="1"/>
</dbReference>
<dbReference type="Proteomes" id="UP000500791">
    <property type="component" value="Plasmid unnamed6"/>
</dbReference>
<dbReference type="EMBL" id="CP049817">
    <property type="protein sequence ID" value="QIK42556.1"/>
    <property type="molecule type" value="Genomic_DNA"/>
</dbReference>
<dbReference type="PROSITE" id="PS50112">
    <property type="entry name" value="PAS"/>
    <property type="match status" value="1"/>
</dbReference>
<name>A0A6G7VRP5_9RHOB</name>
<keyword evidence="6" id="KW-0808">Transferase</keyword>
<reference evidence="16 17" key="1">
    <citation type="submission" date="2020-03" db="EMBL/GenBank/DDBJ databases">
        <title>Complete genome sequence of Monaibacterium sp. ALG8 with diverse plasmids.</title>
        <authorList>
            <person name="Sun C."/>
        </authorList>
    </citation>
    <scope>NUCLEOTIDE SEQUENCE [LARGE SCALE GENOMIC DNA]</scope>
    <source>
        <strain evidence="16 17">ALG8</strain>
        <plasmid evidence="16 17">unnamed6</plasmid>
    </source>
</reference>
<evidence type="ECO:0000259" key="14">
    <source>
        <dbReference type="PROSITE" id="PS50122"/>
    </source>
</evidence>
<comment type="catalytic activity">
    <reaction evidence="1">
        <text>ATP + protein L-histidine = ADP + protein N-phospho-L-histidine.</text>
        <dbReference type="EC" id="2.7.13.3"/>
    </reaction>
</comment>
<dbReference type="InterPro" id="IPR022641">
    <property type="entry name" value="CheR_N"/>
</dbReference>
<evidence type="ECO:0000256" key="10">
    <source>
        <dbReference type="PROSITE-ProRule" id="PRU00050"/>
    </source>
</evidence>
<dbReference type="PRINTS" id="PR00996">
    <property type="entry name" value="CHERMTFRASE"/>
</dbReference>
<keyword evidence="10" id="KW-0145">Chemotaxis</keyword>
<dbReference type="Pfam" id="PF07536">
    <property type="entry name" value="HWE_HK"/>
    <property type="match status" value="1"/>
</dbReference>
<dbReference type="InterPro" id="IPR000780">
    <property type="entry name" value="CheR_MeTrfase"/>
</dbReference>
<dbReference type="RefSeq" id="WP_166195506.1">
    <property type="nucleotide sequence ID" value="NZ_CP049817.1"/>
</dbReference>
<dbReference type="Pfam" id="PF01739">
    <property type="entry name" value="CheR"/>
    <property type="match status" value="1"/>
</dbReference>
<organism evidence="16 17">
    <name type="scientific">Pontivivens nitratireducens</name>
    <dbReference type="NCBI Taxonomy" id="2758038"/>
    <lineage>
        <taxon>Bacteria</taxon>
        <taxon>Pseudomonadati</taxon>
        <taxon>Pseudomonadota</taxon>
        <taxon>Alphaproteobacteria</taxon>
        <taxon>Rhodobacterales</taxon>
        <taxon>Paracoccaceae</taxon>
        <taxon>Pontivivens</taxon>
    </lineage>
</organism>
<evidence type="ECO:0000256" key="8">
    <source>
        <dbReference type="ARBA" id="ARBA00022777"/>
    </source>
</evidence>
<dbReference type="InterPro" id="IPR050903">
    <property type="entry name" value="Bact_Chemotaxis_MeTrfase"/>
</dbReference>
<dbReference type="SMART" id="SM00138">
    <property type="entry name" value="MeTrc"/>
    <property type="match status" value="1"/>
</dbReference>
<dbReference type="InterPro" id="IPR022642">
    <property type="entry name" value="CheR_C"/>
</dbReference>
<dbReference type="Gene3D" id="3.30.565.10">
    <property type="entry name" value="Histidine kinase-like ATPase, C-terminal domain"/>
    <property type="match status" value="1"/>
</dbReference>
<evidence type="ECO:0000256" key="3">
    <source>
        <dbReference type="ARBA" id="ARBA00022553"/>
    </source>
</evidence>
<dbReference type="AlphaFoldDB" id="A0A6G7VRP5"/>
<evidence type="ECO:0000256" key="4">
    <source>
        <dbReference type="ARBA" id="ARBA00022630"/>
    </source>
</evidence>
<protein>
    <recommendedName>
        <fullName evidence="2">histidine kinase</fullName>
        <ecNumber evidence="2">2.7.13.3</ecNumber>
    </recommendedName>
</protein>
<dbReference type="InterPro" id="IPR011102">
    <property type="entry name" value="Sig_transdc_His_kinase_HWE"/>
</dbReference>
<keyword evidence="10" id="KW-0378">Hydrolase</keyword>
<dbReference type="PROSITE" id="PS50113">
    <property type="entry name" value="PAC"/>
    <property type="match status" value="1"/>
</dbReference>
<keyword evidence="11" id="KW-0175">Coiled coil</keyword>
<evidence type="ECO:0000256" key="9">
    <source>
        <dbReference type="ARBA" id="ARBA00022840"/>
    </source>
</evidence>
<evidence type="ECO:0000256" key="1">
    <source>
        <dbReference type="ARBA" id="ARBA00000085"/>
    </source>
</evidence>
<dbReference type="PANTHER" id="PTHR24422">
    <property type="entry name" value="CHEMOTAXIS PROTEIN METHYLTRANSFERASE"/>
    <property type="match status" value="1"/>
</dbReference>
<feature type="active site" evidence="10">
    <location>
        <position position="131"/>
    </location>
</feature>
<geneLocation type="plasmid" evidence="16 17">
    <name>unnamed6</name>
</geneLocation>
<evidence type="ECO:0000259" key="13">
    <source>
        <dbReference type="PROSITE" id="PS50113"/>
    </source>
</evidence>
<dbReference type="InterPro" id="IPR035965">
    <property type="entry name" value="PAS-like_dom_sf"/>
</dbReference>
<dbReference type="Pfam" id="PF01339">
    <property type="entry name" value="CheB_methylest"/>
    <property type="match status" value="1"/>
</dbReference>
<dbReference type="Gene3D" id="3.40.50.150">
    <property type="entry name" value="Vaccinia Virus protein VP39"/>
    <property type="match status" value="1"/>
</dbReference>
<evidence type="ECO:0000259" key="12">
    <source>
        <dbReference type="PROSITE" id="PS50112"/>
    </source>
</evidence>
<dbReference type="Pfam" id="PF03705">
    <property type="entry name" value="CheR_N"/>
    <property type="match status" value="1"/>
</dbReference>
<dbReference type="SUPFAM" id="SSF47757">
    <property type="entry name" value="Chemotaxis receptor methyltransferase CheR, N-terminal domain"/>
    <property type="match status" value="1"/>
</dbReference>
<dbReference type="PROSITE" id="PS50123">
    <property type="entry name" value="CHER"/>
    <property type="match status" value="1"/>
</dbReference>
<sequence>MSVIPVVGIGASAGGLEALKTLIAGTAPQTGAAYVIVQHLAPDQRSILHELLQGQTDLPVGQIKNGARIEANRFYVVPPGAVASIEDDRLHLVERDEHDTLHRPIDTFFRSLATARRRDAYCVVLSGTGSDGSAGLKEVKAAGGFALVQESRGARFPGMPDSAVATGLVDFILPVDQIAPRLDEIIQHRRHLHANDDQIQLRAEIEAALPRFAARLHDVVGNDFSDYKPGTLVRRIERRMTVLRLTEVDRFLSVLEDANEARLLGQEFLIGVTRFFRDPEAFDLLRHKVITPMLENSDGTIRIWVPGCSTGEEAYSLAMLLIEEMEARKDRRVLQVFGTDIDTPSLVAARYGLYSASSVETLSAERRERFFQVENGQYRADPRLREICVFAPHNLLQDPPFSRLDLISCRNLLIYLSSNLQRQVIPRFHFSLRDRGHLFLGPSEGLAGEDELFSVVDKTHRIFRRNPDVKTSYSALLDTPRRPKFLPAEGTPTGPQMEMALDLSRETLVEREFLRQYARPFALLSRAGEVLYLSQKMTGLVRPTQGTPSTMIDAYLTPELRLPVRTALAEAEKTGEPMRIENVVVPQEESSRLFDVEVGPVGSNFILVLSQVRAVGATDLGDAVGARETADRDILETENVKLRKQLNATMQEYETSGQELKSTNEELMSMNEELQSSNEELETSREELQSINEELETVNAELQENNRLLTRVNSDLKNLFEATDLAVLFLDREFCVRNFTPSTVALFGIRPRDIGRPIADLSSRIDYPDLEADAHKVDETLQSFEREVTVSASGQVFLLRIKPYRTTDNRLDGYVLSFVEITERKGYEETLKRNERDMARQYAELENLYDTTPVGLSLVTRDMRWTRINESMARINGFPVESHIGQRLDELLPDLGGTLNDIYREVFETGEPCQGTKIVGRTDAVPGESRDFIADFYPVFQGEEVFAVGACVREVTDQSRMIQRIQKQNDQQKLLLGELQHRVKNTLATISSISKLLLKGVNGAPEYQARLEDRLRAIASTHDLLTDADWSTATLSDIVRKEADPYEQQEKERIRMTGPDLQLSAKEALSLGMAIHELTTNAAKYGALSVEGGHVVVGTTRDICDAPDQVRIVWKEYNGPPITAPPDHSGFGSLVIERVLESDLSGEVTVDYNEDGLCFQVDFELEKMNE</sequence>
<gene>
    <name evidence="16" type="ORF">G8E03_17060</name>
</gene>
<evidence type="ECO:0000256" key="5">
    <source>
        <dbReference type="ARBA" id="ARBA00022643"/>
    </source>
</evidence>
<dbReference type="SMART" id="SM00091">
    <property type="entry name" value="PAS"/>
    <property type="match status" value="3"/>
</dbReference>
<keyword evidence="9" id="KW-0067">ATP-binding</keyword>
<dbReference type="GO" id="GO:0006935">
    <property type="term" value="P:chemotaxis"/>
    <property type="evidence" value="ECO:0007669"/>
    <property type="project" value="UniProtKB-UniRule"/>
</dbReference>
<dbReference type="SUPFAM" id="SSF52738">
    <property type="entry name" value="Methylesterase CheB, C-terminal domain"/>
    <property type="match status" value="1"/>
</dbReference>
<keyword evidence="3" id="KW-0597">Phosphoprotein</keyword>
<dbReference type="Pfam" id="PF13596">
    <property type="entry name" value="PAS_10"/>
    <property type="match status" value="1"/>
</dbReference>
<proteinExistence type="predicted"/>
<dbReference type="InterPro" id="IPR035909">
    <property type="entry name" value="CheB_C"/>
</dbReference>
<dbReference type="GO" id="GO:0008984">
    <property type="term" value="F:protein-glutamate methylesterase activity"/>
    <property type="evidence" value="ECO:0007669"/>
    <property type="project" value="InterPro"/>
</dbReference>
<evidence type="ECO:0000313" key="16">
    <source>
        <dbReference type="EMBL" id="QIK42556.1"/>
    </source>
</evidence>
<dbReference type="InterPro" id="IPR013656">
    <property type="entry name" value="PAS_4"/>
</dbReference>
<dbReference type="GO" id="GO:0000156">
    <property type="term" value="F:phosphorelay response regulator activity"/>
    <property type="evidence" value="ECO:0007669"/>
    <property type="project" value="InterPro"/>
</dbReference>
<feature type="active site" evidence="10">
    <location>
        <position position="12"/>
    </location>
</feature>
<feature type="coiled-coil region" evidence="11">
    <location>
        <begin position="632"/>
        <end position="719"/>
    </location>
</feature>
<evidence type="ECO:0000256" key="6">
    <source>
        <dbReference type="ARBA" id="ARBA00022679"/>
    </source>
</evidence>
<keyword evidence="7" id="KW-0547">Nucleotide-binding</keyword>
<keyword evidence="4" id="KW-0285">Flavoprotein</keyword>
<dbReference type="PROSITE" id="PS50122">
    <property type="entry name" value="CHEB"/>
    <property type="match status" value="1"/>
</dbReference>
<dbReference type="GO" id="GO:0004673">
    <property type="term" value="F:protein histidine kinase activity"/>
    <property type="evidence" value="ECO:0007669"/>
    <property type="project" value="UniProtKB-EC"/>
</dbReference>
<dbReference type="InterPro" id="IPR036890">
    <property type="entry name" value="HATPase_C_sf"/>
</dbReference>
<dbReference type="SMART" id="SM00911">
    <property type="entry name" value="HWE_HK"/>
    <property type="match status" value="1"/>
</dbReference>
<feature type="domain" description="PAC" evidence="13">
    <location>
        <begin position="782"/>
        <end position="833"/>
    </location>
</feature>
<dbReference type="Gene3D" id="3.30.450.20">
    <property type="entry name" value="PAS domain"/>
    <property type="match status" value="2"/>
</dbReference>
<dbReference type="InterPro" id="IPR000014">
    <property type="entry name" value="PAS"/>
</dbReference>
<dbReference type="SUPFAM" id="SSF53335">
    <property type="entry name" value="S-adenosyl-L-methionine-dependent methyltransferases"/>
    <property type="match status" value="1"/>
</dbReference>
<dbReference type="GO" id="GO:0008757">
    <property type="term" value="F:S-adenosylmethionine-dependent methyltransferase activity"/>
    <property type="evidence" value="ECO:0007669"/>
    <property type="project" value="InterPro"/>
</dbReference>
<dbReference type="SUPFAM" id="SSF55785">
    <property type="entry name" value="PYP-like sensor domain (PAS domain)"/>
    <property type="match status" value="2"/>
</dbReference>
<keyword evidence="16" id="KW-0614">Plasmid</keyword>
<evidence type="ECO:0000259" key="15">
    <source>
        <dbReference type="PROSITE" id="PS50123"/>
    </source>
</evidence>
<dbReference type="GO" id="GO:0005524">
    <property type="term" value="F:ATP binding"/>
    <property type="evidence" value="ECO:0007669"/>
    <property type="project" value="UniProtKB-KW"/>
</dbReference>
<feature type="domain" description="CheR-type methyltransferase" evidence="15">
    <location>
        <begin position="206"/>
        <end position="466"/>
    </location>
</feature>
<feature type="active site" evidence="10">
    <location>
        <position position="39"/>
    </location>
</feature>
<evidence type="ECO:0000256" key="11">
    <source>
        <dbReference type="SAM" id="Coils"/>
    </source>
</evidence>
<evidence type="ECO:0000313" key="17">
    <source>
        <dbReference type="Proteomes" id="UP000500791"/>
    </source>
</evidence>
<dbReference type="EC" id="2.7.13.3" evidence="2"/>
<keyword evidence="5" id="KW-0288">FMN</keyword>
<feature type="domain" description="CheB-type methylesterase" evidence="14">
    <location>
        <begin position="1"/>
        <end position="189"/>
    </location>
</feature>
<dbReference type="CDD" id="cd16434">
    <property type="entry name" value="CheB-CheR_fusion"/>
    <property type="match status" value="1"/>
</dbReference>
<keyword evidence="17" id="KW-1185">Reference proteome</keyword>